<evidence type="ECO:0000256" key="7">
    <source>
        <dbReference type="ARBA" id="ARBA00022741"/>
    </source>
</evidence>
<evidence type="ECO:0000256" key="9">
    <source>
        <dbReference type="ARBA" id="ARBA00022842"/>
    </source>
</evidence>
<feature type="transmembrane region" description="Helical" evidence="18">
    <location>
        <begin position="744"/>
        <end position="764"/>
    </location>
</feature>
<feature type="binding site" evidence="16">
    <location>
        <position position="634"/>
    </location>
    <ligand>
        <name>ATP</name>
        <dbReference type="ChEBI" id="CHEBI:30616"/>
    </ligand>
</feature>
<feature type="transmembrane region" description="Helical" evidence="18">
    <location>
        <begin position="716"/>
        <end position="738"/>
    </location>
</feature>
<feature type="transmembrane region" description="Helical" evidence="18">
    <location>
        <begin position="848"/>
        <end position="870"/>
    </location>
</feature>
<dbReference type="GO" id="GO:0016887">
    <property type="term" value="F:ATP hydrolysis activity"/>
    <property type="evidence" value="ECO:0007669"/>
    <property type="project" value="InterPro"/>
</dbReference>
<feature type="domain" description="P-type ATPase C-terminal" evidence="22">
    <location>
        <begin position="682"/>
        <end position="907"/>
    </location>
</feature>
<evidence type="ECO:0000256" key="11">
    <source>
        <dbReference type="ARBA" id="ARBA00022989"/>
    </source>
</evidence>
<name>A0A183IIP1_9BILA</name>
<dbReference type="Pfam" id="PF00702">
    <property type="entry name" value="Hydrolase"/>
    <property type="match status" value="1"/>
</dbReference>
<evidence type="ECO:0000256" key="19">
    <source>
        <dbReference type="SAM" id="MobiDB-lite"/>
    </source>
</evidence>
<dbReference type="GO" id="GO:0005802">
    <property type="term" value="C:trans-Golgi network"/>
    <property type="evidence" value="ECO:0007669"/>
    <property type="project" value="TreeGrafter"/>
</dbReference>
<keyword evidence="6 17" id="KW-0479">Metal-binding</keyword>
<proteinExistence type="inferred from homology"/>
<dbReference type="GO" id="GO:0045332">
    <property type="term" value="P:phospholipid translocation"/>
    <property type="evidence" value="ECO:0007669"/>
    <property type="project" value="TreeGrafter"/>
</dbReference>
<dbReference type="WBParaSite" id="SBAD_0000364501-mRNA-1">
    <property type="protein sequence ID" value="SBAD_0000364501-mRNA-1"/>
    <property type="gene ID" value="SBAD_0000364501"/>
</dbReference>
<feature type="transmembrane region" description="Helical" evidence="18">
    <location>
        <begin position="259"/>
        <end position="277"/>
    </location>
</feature>
<organism evidence="25">
    <name type="scientific">Soboliphyme baturini</name>
    <dbReference type="NCBI Taxonomy" id="241478"/>
    <lineage>
        <taxon>Eukaryota</taxon>
        <taxon>Metazoa</taxon>
        <taxon>Ecdysozoa</taxon>
        <taxon>Nematoda</taxon>
        <taxon>Enoplea</taxon>
        <taxon>Dorylaimia</taxon>
        <taxon>Dioctophymatida</taxon>
        <taxon>Dioctophymatoidea</taxon>
        <taxon>Soboliphymatidae</taxon>
        <taxon>Soboliphyme</taxon>
    </lineage>
</organism>
<evidence type="ECO:0000256" key="5">
    <source>
        <dbReference type="ARBA" id="ARBA00022692"/>
    </source>
</evidence>
<evidence type="ECO:0000259" key="20">
    <source>
        <dbReference type="Pfam" id="PF00122"/>
    </source>
</evidence>
<dbReference type="PANTHER" id="PTHR24092:SF5">
    <property type="entry name" value="PHOSPHOLIPID-TRANSPORTING ATPASE"/>
    <property type="match status" value="1"/>
</dbReference>
<evidence type="ECO:0000313" key="24">
    <source>
        <dbReference type="Proteomes" id="UP000270296"/>
    </source>
</evidence>
<dbReference type="Pfam" id="PF16209">
    <property type="entry name" value="PhoLip_ATPase_N"/>
    <property type="match status" value="1"/>
</dbReference>
<evidence type="ECO:0000256" key="6">
    <source>
        <dbReference type="ARBA" id="ARBA00022723"/>
    </source>
</evidence>
<dbReference type="GO" id="GO:0006897">
    <property type="term" value="P:endocytosis"/>
    <property type="evidence" value="ECO:0007669"/>
    <property type="project" value="TreeGrafter"/>
</dbReference>
<keyword evidence="9 17" id="KW-0460">Magnesium</keyword>
<dbReference type="InterPro" id="IPR036412">
    <property type="entry name" value="HAD-like_sf"/>
</dbReference>
<dbReference type="InterPro" id="IPR023298">
    <property type="entry name" value="ATPase_P-typ_TM_dom_sf"/>
</dbReference>
<dbReference type="PRINTS" id="PR00119">
    <property type="entry name" value="CATATPASE"/>
</dbReference>
<feature type="binding site" evidence="16">
    <location>
        <position position="628"/>
    </location>
    <ligand>
        <name>ATP</name>
        <dbReference type="ChEBI" id="CHEBI:30616"/>
    </ligand>
</feature>
<evidence type="ECO:0000256" key="18">
    <source>
        <dbReference type="RuleBase" id="RU362033"/>
    </source>
</evidence>
<dbReference type="InterPro" id="IPR059000">
    <property type="entry name" value="ATPase_P-type_domA"/>
</dbReference>
<dbReference type="GO" id="GO:0005524">
    <property type="term" value="F:ATP binding"/>
    <property type="evidence" value="ECO:0007669"/>
    <property type="project" value="UniProtKB-UniRule"/>
</dbReference>
<gene>
    <name evidence="23" type="ORF">SBAD_LOCUS3486</name>
</gene>
<evidence type="ECO:0000256" key="14">
    <source>
        <dbReference type="ARBA" id="ARBA00034036"/>
    </source>
</evidence>
<dbReference type="SFLD" id="SFLDS00003">
    <property type="entry name" value="Haloacid_Dehalogenase"/>
    <property type="match status" value="1"/>
</dbReference>
<dbReference type="GO" id="GO:0005886">
    <property type="term" value="C:plasma membrane"/>
    <property type="evidence" value="ECO:0007669"/>
    <property type="project" value="TreeGrafter"/>
</dbReference>
<feature type="binding site" evidence="16">
    <location>
        <position position="466"/>
    </location>
    <ligand>
        <name>ATP</name>
        <dbReference type="ChEBI" id="CHEBI:30616"/>
    </ligand>
</feature>
<dbReference type="InterPro" id="IPR023214">
    <property type="entry name" value="HAD_sf"/>
</dbReference>
<evidence type="ECO:0000256" key="4">
    <source>
        <dbReference type="ARBA" id="ARBA00022448"/>
    </source>
</evidence>
<dbReference type="InterPro" id="IPR032630">
    <property type="entry name" value="P_typ_ATPase_c"/>
</dbReference>
<accession>A0A183IIP1</accession>
<evidence type="ECO:0000256" key="12">
    <source>
        <dbReference type="ARBA" id="ARBA00023055"/>
    </source>
</evidence>
<dbReference type="GO" id="GO:0140326">
    <property type="term" value="F:ATPase-coupled intramembrane lipid transporter activity"/>
    <property type="evidence" value="ECO:0007669"/>
    <property type="project" value="UniProtKB-EC"/>
</dbReference>
<dbReference type="Gene3D" id="2.70.150.10">
    <property type="entry name" value="Calcium-transporting ATPase, cytoplasmic transduction domain A"/>
    <property type="match status" value="2"/>
</dbReference>
<feature type="transmembrane region" description="Helical" evidence="18">
    <location>
        <begin position="43"/>
        <end position="62"/>
    </location>
</feature>
<dbReference type="EMBL" id="UZAM01007773">
    <property type="protein sequence ID" value="VDP01320.1"/>
    <property type="molecule type" value="Genomic_DNA"/>
</dbReference>
<feature type="binding site" evidence="16">
    <location>
        <position position="402"/>
    </location>
    <ligand>
        <name>ATP</name>
        <dbReference type="ChEBI" id="CHEBI:30616"/>
    </ligand>
</feature>
<dbReference type="AlphaFoldDB" id="A0A183IIP1"/>
<feature type="domain" description="P-type ATPase N-terminal" evidence="21">
    <location>
        <begin position="10"/>
        <end position="67"/>
    </location>
</feature>
<feature type="binding site" evidence="16">
    <location>
        <position position="352"/>
    </location>
    <ligand>
        <name>ATP</name>
        <dbReference type="ChEBI" id="CHEBI:30616"/>
    </ligand>
</feature>
<evidence type="ECO:0000256" key="17">
    <source>
        <dbReference type="PIRSR" id="PIRSR606539-3"/>
    </source>
</evidence>
<sequence>MSSRVIFISHEQKLRFSPNVVRNQKYNVFTFIPCVLFEQFKQFLNFYFLIMAVSQFIPAIRVGYLSTYWGPLTFVIFVTLCREGFDDFRRHIRDREVNSCRYEKLTATDRRKVKSSQLQVGDLIVVHKNQRVPADMVLLRTSEKSGTCFIRTDQLDGETDWKLKVAYPASQHLDDDTTFQKLFSLNLQLYADKPQQDIHSFFGTIKYVSMIFLFSDFLRYPLIGVIIYTGSETRSALNTSQARSKIGRLDNEVNNLTKMLFVVVAVLALVMVCLKGFHGPWYLTYFRFVLLFSYIIPLSIRKLTSSLRVNLDMAKLVYSFLISRDKQIAGTLVRSSTIPEELGRISFLLCDKTGTLTQNNMAVEALVICNNVTPVTEESDNSSKSPFESTEATSYQASSPDEVALVSWANSMGLKLYSRDLHAITEEETKVITFFLKGADVVMKTKVCYNDWLEEECANLAREGLRTLVVAKSVLSDLEYEKFDVQYNQAKTSLMNRSMKIDAVMTSIERDMQLLCVTGVEDMLQTDVRVTLELLKNADIKVWMLTGDKLETALCIAKSSGIITRNQTVYTFDTVTNRTDARIELNNFSRKTGVAAVISGDSLKVLLCEYEEEFSELMSRSPAVVCCRCSPEQKAEIVRMLKKCHKTKLVAAVGDGGNDVSMIQAADAGIGIVGKEGKHASLAADFSINQFSFLGRLFLVHGRFCYKRSCSLAQFVIHRGLIISTMQAVFSCVFYFVSVSLYQGMLMVAYSTVYTMFPVFSLTMDQDVDDRIAMTYPEIYKELGKGRSLSLKTFFLWFLVSIYQGAVIMYGALVLFDADFIHIVSITFTSLILTELIMVALTVHKWHWAMGLAEVFSFLVYALSLLFLPSFFDIEFVRSAEFLWKTTAITAVSCVPLYVAKCLRIKCAPPIYTKLS</sequence>
<feature type="binding site" evidence="16">
    <location>
        <position position="437"/>
    </location>
    <ligand>
        <name>ATP</name>
        <dbReference type="ChEBI" id="CHEBI:30616"/>
    </ligand>
</feature>
<evidence type="ECO:0000256" key="8">
    <source>
        <dbReference type="ARBA" id="ARBA00022840"/>
    </source>
</evidence>
<feature type="binding site" evidence="16">
    <location>
        <position position="351"/>
    </location>
    <ligand>
        <name>ATP</name>
        <dbReference type="ChEBI" id="CHEBI:30616"/>
    </ligand>
</feature>
<feature type="domain" description="P-type ATPase A" evidence="20">
    <location>
        <begin position="109"/>
        <end position="143"/>
    </location>
</feature>
<evidence type="ECO:0000259" key="21">
    <source>
        <dbReference type="Pfam" id="PF16209"/>
    </source>
</evidence>
<evidence type="ECO:0000256" key="2">
    <source>
        <dbReference type="ARBA" id="ARBA00004127"/>
    </source>
</evidence>
<feature type="active site" description="4-aspartylphosphate intermediate" evidence="15">
    <location>
        <position position="351"/>
    </location>
</feature>
<feature type="binding site" evidence="16">
    <location>
        <position position="548"/>
    </location>
    <ligand>
        <name>ATP</name>
        <dbReference type="ChEBI" id="CHEBI:30616"/>
    </ligand>
</feature>
<dbReference type="Gene3D" id="3.40.1110.10">
    <property type="entry name" value="Calcium-transporting ATPase, cytoplasmic domain N"/>
    <property type="match status" value="1"/>
</dbReference>
<dbReference type="InterPro" id="IPR006539">
    <property type="entry name" value="P-type_ATPase_IV"/>
</dbReference>
<keyword evidence="11 18" id="KW-1133">Transmembrane helix</keyword>
<evidence type="ECO:0000256" key="15">
    <source>
        <dbReference type="PIRSR" id="PIRSR606539-1"/>
    </source>
</evidence>
<evidence type="ECO:0000256" key="16">
    <source>
        <dbReference type="PIRSR" id="PIRSR606539-2"/>
    </source>
</evidence>
<dbReference type="PROSITE" id="PS00154">
    <property type="entry name" value="ATPASE_E1_E2"/>
    <property type="match status" value="1"/>
</dbReference>
<dbReference type="EC" id="7.6.2.1" evidence="18"/>
<dbReference type="SFLD" id="SFLDG00002">
    <property type="entry name" value="C1.7:_P-type_atpase_like"/>
    <property type="match status" value="1"/>
</dbReference>
<dbReference type="InterPro" id="IPR008250">
    <property type="entry name" value="ATPase_P-typ_transduc_dom_A_sf"/>
</dbReference>
<dbReference type="InterPro" id="IPR044492">
    <property type="entry name" value="P_typ_ATPase_HD_dom"/>
</dbReference>
<keyword evidence="12" id="KW-0445">Lipid transport</keyword>
<dbReference type="SUPFAM" id="SSF81665">
    <property type="entry name" value="Calcium ATPase, transmembrane domain M"/>
    <property type="match status" value="1"/>
</dbReference>
<feature type="binding site" evidence="16">
    <location>
        <position position="547"/>
    </location>
    <ligand>
        <name>ATP</name>
        <dbReference type="ChEBI" id="CHEBI:30616"/>
    </ligand>
</feature>
<evidence type="ECO:0000256" key="3">
    <source>
        <dbReference type="ARBA" id="ARBA00008109"/>
    </source>
</evidence>
<dbReference type="FunFam" id="3.40.50.1000:FF:000009">
    <property type="entry name" value="Phospholipid-transporting ATPase"/>
    <property type="match status" value="1"/>
</dbReference>
<dbReference type="SUPFAM" id="SSF81653">
    <property type="entry name" value="Calcium ATPase, transduction domain A"/>
    <property type="match status" value="1"/>
</dbReference>
<keyword evidence="5 18" id="KW-0812">Transmembrane</keyword>
<dbReference type="Proteomes" id="UP000270296">
    <property type="component" value="Unassembled WGS sequence"/>
</dbReference>
<keyword evidence="24" id="KW-1185">Reference proteome</keyword>
<comment type="similarity">
    <text evidence="3 18">Belongs to the cation transport ATPase (P-type) (TC 3.A.3) family. Type IV subfamily.</text>
</comment>
<dbReference type="Pfam" id="PF00122">
    <property type="entry name" value="E1-E2_ATPase"/>
    <property type="match status" value="1"/>
</dbReference>
<dbReference type="InterPro" id="IPR001757">
    <property type="entry name" value="P_typ_ATPase"/>
</dbReference>
<comment type="catalytic activity">
    <reaction evidence="14 18">
        <text>ATP + H2O + phospholipidSide 1 = ADP + phosphate + phospholipidSide 2.</text>
        <dbReference type="EC" id="7.6.2.1"/>
    </reaction>
</comment>
<dbReference type="PANTHER" id="PTHR24092">
    <property type="entry name" value="PROBABLE PHOSPHOLIPID-TRANSPORTING ATPASE"/>
    <property type="match status" value="1"/>
</dbReference>
<evidence type="ECO:0000313" key="23">
    <source>
        <dbReference type="EMBL" id="VDP01320.1"/>
    </source>
</evidence>
<keyword evidence="4" id="KW-0813">Transport</keyword>
<evidence type="ECO:0000259" key="22">
    <source>
        <dbReference type="Pfam" id="PF16212"/>
    </source>
</evidence>
<keyword evidence="13 18" id="KW-0472">Membrane</keyword>
<dbReference type="SFLD" id="SFLDF00027">
    <property type="entry name" value="p-type_atpase"/>
    <property type="match status" value="1"/>
</dbReference>
<feature type="binding site" evidence="16">
    <location>
        <position position="658"/>
    </location>
    <ligand>
        <name>ATP</name>
        <dbReference type="ChEBI" id="CHEBI:30616"/>
    </ligand>
</feature>
<dbReference type="InterPro" id="IPR018303">
    <property type="entry name" value="ATPase_P-typ_P_site"/>
</dbReference>
<dbReference type="Pfam" id="PF16212">
    <property type="entry name" value="PhoLip_ATPase_C"/>
    <property type="match status" value="1"/>
</dbReference>
<comment type="cofactor">
    <cofactor evidence="1 17">
        <name>Mg(2+)</name>
        <dbReference type="ChEBI" id="CHEBI:18420"/>
    </cofactor>
</comment>
<feature type="binding site" evidence="17">
    <location>
        <position position="351"/>
    </location>
    <ligand>
        <name>Mg(2+)</name>
        <dbReference type="ChEBI" id="CHEBI:18420"/>
    </ligand>
</feature>
<dbReference type="Gene3D" id="3.40.50.1000">
    <property type="entry name" value="HAD superfamily/HAD-like"/>
    <property type="match status" value="2"/>
</dbReference>
<dbReference type="SUPFAM" id="SSF81660">
    <property type="entry name" value="Metal cation-transporting ATPase, ATP-binding domain N"/>
    <property type="match status" value="1"/>
</dbReference>
<keyword evidence="7 16" id="KW-0547">Nucleotide-binding</keyword>
<feature type="binding site" evidence="16">
    <location>
        <position position="659"/>
    </location>
    <ligand>
        <name>ATP</name>
        <dbReference type="ChEBI" id="CHEBI:30616"/>
    </ligand>
</feature>
<feature type="transmembrane region" description="Helical" evidence="18">
    <location>
        <begin position="882"/>
        <end position="900"/>
    </location>
</feature>
<dbReference type="SUPFAM" id="SSF56784">
    <property type="entry name" value="HAD-like"/>
    <property type="match status" value="1"/>
</dbReference>
<keyword evidence="10 18" id="KW-1278">Translocase</keyword>
<feature type="binding site" evidence="17">
    <location>
        <position position="655"/>
    </location>
    <ligand>
        <name>Mg(2+)</name>
        <dbReference type="ChEBI" id="CHEBI:18420"/>
    </ligand>
</feature>
<evidence type="ECO:0000256" key="1">
    <source>
        <dbReference type="ARBA" id="ARBA00001946"/>
    </source>
</evidence>
<dbReference type="GO" id="GO:0006890">
    <property type="term" value="P:retrograde vesicle-mediated transport, Golgi to endoplasmic reticulum"/>
    <property type="evidence" value="ECO:0007669"/>
    <property type="project" value="TreeGrafter"/>
</dbReference>
<feature type="binding site" evidence="16">
    <location>
        <position position="353"/>
    </location>
    <ligand>
        <name>ATP</name>
        <dbReference type="ChEBI" id="CHEBI:30616"/>
    </ligand>
</feature>
<dbReference type="OrthoDB" id="377733at2759"/>
<dbReference type="NCBIfam" id="TIGR01494">
    <property type="entry name" value="ATPase_P-type"/>
    <property type="match status" value="2"/>
</dbReference>
<feature type="binding site" evidence="17">
    <location>
        <position position="353"/>
    </location>
    <ligand>
        <name>Mg(2+)</name>
        <dbReference type="ChEBI" id="CHEBI:18420"/>
    </ligand>
</feature>
<feature type="binding site" evidence="16">
    <location>
        <position position="546"/>
    </location>
    <ligand>
        <name>ATP</name>
        <dbReference type="ChEBI" id="CHEBI:30616"/>
    </ligand>
</feature>
<evidence type="ECO:0000313" key="25">
    <source>
        <dbReference type="WBParaSite" id="SBAD_0000364501-mRNA-1"/>
    </source>
</evidence>
<dbReference type="InterPro" id="IPR032631">
    <property type="entry name" value="P-type_ATPase_N"/>
</dbReference>
<protein>
    <recommendedName>
        <fullName evidence="18">Phospholipid-transporting ATPase</fullName>
        <ecNumber evidence="18">7.6.2.1</ecNumber>
    </recommendedName>
</protein>
<feature type="transmembrane region" description="Helical" evidence="18">
    <location>
        <begin position="283"/>
        <end position="300"/>
    </location>
</feature>
<dbReference type="Gene3D" id="1.20.1110.10">
    <property type="entry name" value="Calcium-transporting ATPase, transmembrane domain"/>
    <property type="match status" value="1"/>
</dbReference>
<evidence type="ECO:0000256" key="10">
    <source>
        <dbReference type="ARBA" id="ARBA00022967"/>
    </source>
</evidence>
<feature type="binding site" evidence="17">
    <location>
        <position position="659"/>
    </location>
    <ligand>
        <name>Mg(2+)</name>
        <dbReference type="ChEBI" id="CHEBI:18420"/>
    </ligand>
</feature>
<feature type="region of interest" description="Disordered" evidence="19">
    <location>
        <begin position="376"/>
        <end position="395"/>
    </location>
</feature>
<dbReference type="GO" id="GO:0005768">
    <property type="term" value="C:endosome"/>
    <property type="evidence" value="ECO:0007669"/>
    <property type="project" value="TreeGrafter"/>
</dbReference>
<keyword evidence="8 16" id="KW-0067">ATP-binding</keyword>
<reference evidence="25" key="1">
    <citation type="submission" date="2016-06" db="UniProtKB">
        <authorList>
            <consortium name="WormBaseParasite"/>
        </authorList>
    </citation>
    <scope>IDENTIFICATION</scope>
</reference>
<comment type="subcellular location">
    <subcellularLocation>
        <location evidence="2">Endomembrane system</location>
        <topology evidence="2">Multi-pass membrane protein</topology>
    </subcellularLocation>
    <subcellularLocation>
        <location evidence="18">Membrane</location>
        <topology evidence="18">Multi-pass membrane protein</topology>
    </subcellularLocation>
</comment>
<dbReference type="GO" id="GO:0000287">
    <property type="term" value="F:magnesium ion binding"/>
    <property type="evidence" value="ECO:0007669"/>
    <property type="project" value="UniProtKB-UniRule"/>
</dbReference>
<feature type="transmembrane region" description="Helical" evidence="18">
    <location>
        <begin position="820"/>
        <end position="841"/>
    </location>
</feature>
<feature type="transmembrane region" description="Helical" evidence="18">
    <location>
        <begin position="794"/>
        <end position="814"/>
    </location>
</feature>
<dbReference type="InterPro" id="IPR023299">
    <property type="entry name" value="ATPase_P-typ_cyto_dom_N"/>
</dbReference>
<reference evidence="23" key="2">
    <citation type="submission" date="2018-11" db="EMBL/GenBank/DDBJ databases">
        <authorList>
            <consortium name="Pathogen Informatics"/>
        </authorList>
    </citation>
    <scope>NUCLEOTIDE SEQUENCE [LARGE SCALE GENOMIC DNA]</scope>
</reference>
<evidence type="ECO:0000256" key="13">
    <source>
        <dbReference type="ARBA" id="ARBA00023136"/>
    </source>
</evidence>
<dbReference type="NCBIfam" id="TIGR01652">
    <property type="entry name" value="ATPase-Plipid"/>
    <property type="match status" value="1"/>
</dbReference>